<evidence type="ECO:0000259" key="3">
    <source>
        <dbReference type="Pfam" id="PF00501"/>
    </source>
</evidence>
<keyword evidence="6" id="KW-1185">Reference proteome</keyword>
<comment type="caution">
    <text evidence="5">The sequence shown here is derived from an EMBL/GenBank/DDBJ whole genome shotgun (WGS) entry which is preliminary data.</text>
</comment>
<dbReference type="InterPro" id="IPR042099">
    <property type="entry name" value="ANL_N_sf"/>
</dbReference>
<dbReference type="PANTHER" id="PTHR43767:SF1">
    <property type="entry name" value="NONRIBOSOMAL PEPTIDE SYNTHASE PES1 (EUROFUNG)-RELATED"/>
    <property type="match status" value="1"/>
</dbReference>
<evidence type="ECO:0000313" key="6">
    <source>
        <dbReference type="Proteomes" id="UP000233750"/>
    </source>
</evidence>
<sequence>MAFADARLGTVAAGVTRMSPTPLARLYTQSYAEYAQRPAIRDSRRELTYSELGSRARRVAQAFRALGAERGTRAVLLGPNSCEWAEAYHGLVLGGGVRVGLLPRLHPAELAQIAADAEPSFVLVDGAWLAENGKAWIPPQVKEIIVFGEGTGGPDGIPFEELVASGSDEELPLPDAEDDAWLLYTSGSTGQPKGVRVPHRTVGALVRNAREVLPPLGPGDAALHTAPISHFSGGIADVITASGGLNVYAPKFDAAEVANAAASGEVTVLPLVPTMITMLLEELGRRGEPSGRVGNVRILPYAGSAIQPDRAAKARAYFGEAMQQLYGASEAQLPIATLRPEDHVETLNERGLPRLASAGRVTAHVEVEIVDADRRPVPPGATGEIRTRGAHVSAGYWRKPEATAETFSGGWVHTGDVGCLDEHGYLFILDRRKDMIITGGFNVYPREIENVVSELPGVREVAVVGAPDERWGEAITAFVSVEPGSAVSADGVLAHCRARLGGYKVPKKVVFVEELPKTGTGKIQKQILREKLWTGLQRRV</sequence>
<dbReference type="PANTHER" id="PTHR43767">
    <property type="entry name" value="LONG-CHAIN-FATTY-ACID--COA LIGASE"/>
    <property type="match status" value="1"/>
</dbReference>
<organism evidence="5 6">
    <name type="scientific">Amycolatopsis echigonensis</name>
    <dbReference type="NCBI Taxonomy" id="2576905"/>
    <lineage>
        <taxon>Bacteria</taxon>
        <taxon>Bacillati</taxon>
        <taxon>Actinomycetota</taxon>
        <taxon>Actinomycetes</taxon>
        <taxon>Pseudonocardiales</taxon>
        <taxon>Pseudonocardiaceae</taxon>
        <taxon>Amycolatopsis</taxon>
    </lineage>
</organism>
<comment type="similarity">
    <text evidence="1">Belongs to the ATP-dependent AMP-binding enzyme family.</text>
</comment>
<evidence type="ECO:0000313" key="5">
    <source>
        <dbReference type="EMBL" id="PKV97231.1"/>
    </source>
</evidence>
<dbReference type="Gene3D" id="3.40.50.12780">
    <property type="entry name" value="N-terminal domain of ligase-like"/>
    <property type="match status" value="1"/>
</dbReference>
<protein>
    <submittedName>
        <fullName evidence="5">Acyl-CoA synthetase (AMP-forming)/AMP-acid ligase II</fullName>
    </submittedName>
</protein>
<evidence type="ECO:0000256" key="2">
    <source>
        <dbReference type="ARBA" id="ARBA00022598"/>
    </source>
</evidence>
<dbReference type="InterPro" id="IPR025110">
    <property type="entry name" value="AMP-bd_C"/>
</dbReference>
<dbReference type="AlphaFoldDB" id="A0A2N3WTM6"/>
<keyword evidence="2 5" id="KW-0436">Ligase</keyword>
<evidence type="ECO:0000256" key="1">
    <source>
        <dbReference type="ARBA" id="ARBA00006432"/>
    </source>
</evidence>
<dbReference type="InterPro" id="IPR050237">
    <property type="entry name" value="ATP-dep_AMP-bd_enzyme"/>
</dbReference>
<dbReference type="EMBL" id="PJMY01000003">
    <property type="protein sequence ID" value="PKV97231.1"/>
    <property type="molecule type" value="Genomic_DNA"/>
</dbReference>
<reference evidence="5 6" key="1">
    <citation type="submission" date="2017-12" db="EMBL/GenBank/DDBJ databases">
        <title>Sequencing the genomes of 1000 Actinobacteria strains.</title>
        <authorList>
            <person name="Klenk H.-P."/>
        </authorList>
    </citation>
    <scope>NUCLEOTIDE SEQUENCE [LARGE SCALE GENOMIC DNA]</scope>
    <source>
        <strain evidence="5 6">DSM 45165</strain>
    </source>
</reference>
<gene>
    <name evidence="5" type="ORF">ATK30_8206</name>
</gene>
<proteinExistence type="inferred from homology"/>
<dbReference type="Pfam" id="PF00501">
    <property type="entry name" value="AMP-binding"/>
    <property type="match status" value="1"/>
</dbReference>
<dbReference type="InterPro" id="IPR045851">
    <property type="entry name" value="AMP-bd_C_sf"/>
</dbReference>
<accession>A0A2N3WTM6</accession>
<dbReference type="Gene3D" id="3.30.300.30">
    <property type="match status" value="1"/>
</dbReference>
<dbReference type="SUPFAM" id="SSF56801">
    <property type="entry name" value="Acetyl-CoA synthetase-like"/>
    <property type="match status" value="1"/>
</dbReference>
<dbReference type="PROSITE" id="PS00455">
    <property type="entry name" value="AMP_BINDING"/>
    <property type="match status" value="1"/>
</dbReference>
<dbReference type="InterPro" id="IPR000873">
    <property type="entry name" value="AMP-dep_synth/lig_dom"/>
</dbReference>
<feature type="domain" description="AMP-binding enzyme C-terminal" evidence="4">
    <location>
        <begin position="447"/>
        <end position="522"/>
    </location>
</feature>
<feature type="domain" description="AMP-dependent synthetase/ligase" evidence="3">
    <location>
        <begin position="31"/>
        <end position="397"/>
    </location>
</feature>
<evidence type="ECO:0000259" key="4">
    <source>
        <dbReference type="Pfam" id="PF13193"/>
    </source>
</evidence>
<dbReference type="Pfam" id="PF13193">
    <property type="entry name" value="AMP-binding_C"/>
    <property type="match status" value="1"/>
</dbReference>
<dbReference type="Proteomes" id="UP000233750">
    <property type="component" value="Unassembled WGS sequence"/>
</dbReference>
<name>A0A2N3WTM6_9PSEU</name>
<dbReference type="GO" id="GO:0016878">
    <property type="term" value="F:acid-thiol ligase activity"/>
    <property type="evidence" value="ECO:0007669"/>
    <property type="project" value="UniProtKB-ARBA"/>
</dbReference>
<dbReference type="InterPro" id="IPR020845">
    <property type="entry name" value="AMP-binding_CS"/>
</dbReference>
<dbReference type="FunFam" id="3.30.300.30:FF:000008">
    <property type="entry name" value="2,3-dihydroxybenzoate-AMP ligase"/>
    <property type="match status" value="1"/>
</dbReference>